<dbReference type="CDD" id="cd02042">
    <property type="entry name" value="ParAB_family"/>
    <property type="match status" value="1"/>
</dbReference>
<protein>
    <submittedName>
        <fullName evidence="2">ParA family protein</fullName>
    </submittedName>
</protein>
<sequence length="211" mass="23551">MVILIGNQKGGAGKSTLTLLLANYLTALRGRRVTVLDMDYQQSIATKAVKAKILENEPLYEIIPSDLKHFPMLLKVLGNNQGEIVLIDLPGKMDDDGLIPVFLAGDVILCPFNYDEFSVDSTLLFALVTQKINNKAPFIFVPNRIKTTVKYDTRLEVDKVLQRFGVVTPGIADRVDFQRVNTLHIPAIILPVVLPVLDLIYESYLLKEEAK</sequence>
<name>A0A4R0N524_9SPHI</name>
<dbReference type="Pfam" id="PF01656">
    <property type="entry name" value="CbiA"/>
    <property type="match status" value="1"/>
</dbReference>
<dbReference type="AlphaFoldDB" id="A0A4R0N524"/>
<dbReference type="InterPro" id="IPR050678">
    <property type="entry name" value="DNA_Partitioning_ATPase"/>
</dbReference>
<dbReference type="RefSeq" id="WP_131610148.1">
    <property type="nucleotide sequence ID" value="NZ_SJSM01000010.1"/>
</dbReference>
<evidence type="ECO:0000313" key="3">
    <source>
        <dbReference type="Proteomes" id="UP000291117"/>
    </source>
</evidence>
<reference evidence="2 3" key="1">
    <citation type="submission" date="2019-02" db="EMBL/GenBank/DDBJ databases">
        <title>Pedobacter sp. RP-3-8 sp. nov., isolated from Arctic soil.</title>
        <authorList>
            <person name="Dahal R.H."/>
        </authorList>
    </citation>
    <scope>NUCLEOTIDE SEQUENCE [LARGE SCALE GENOMIC DNA]</scope>
    <source>
        <strain evidence="2 3">RP-3-8</strain>
    </source>
</reference>
<dbReference type="InterPro" id="IPR027417">
    <property type="entry name" value="P-loop_NTPase"/>
</dbReference>
<dbReference type="InterPro" id="IPR002586">
    <property type="entry name" value="CobQ/CobB/MinD/ParA_Nub-bd_dom"/>
</dbReference>
<evidence type="ECO:0000259" key="1">
    <source>
        <dbReference type="Pfam" id="PF01656"/>
    </source>
</evidence>
<dbReference type="Proteomes" id="UP000291117">
    <property type="component" value="Unassembled WGS sequence"/>
</dbReference>
<organism evidence="2 3">
    <name type="scientific">Pedobacter hiemivivus</name>
    <dbReference type="NCBI Taxonomy" id="2530454"/>
    <lineage>
        <taxon>Bacteria</taxon>
        <taxon>Pseudomonadati</taxon>
        <taxon>Bacteroidota</taxon>
        <taxon>Sphingobacteriia</taxon>
        <taxon>Sphingobacteriales</taxon>
        <taxon>Sphingobacteriaceae</taxon>
        <taxon>Pedobacter</taxon>
    </lineage>
</organism>
<dbReference type="Gene3D" id="3.40.50.300">
    <property type="entry name" value="P-loop containing nucleotide triphosphate hydrolases"/>
    <property type="match status" value="1"/>
</dbReference>
<gene>
    <name evidence="2" type="ORF">EZ444_15955</name>
</gene>
<proteinExistence type="predicted"/>
<dbReference type="SUPFAM" id="SSF52540">
    <property type="entry name" value="P-loop containing nucleoside triphosphate hydrolases"/>
    <property type="match status" value="1"/>
</dbReference>
<dbReference type="PANTHER" id="PTHR13696">
    <property type="entry name" value="P-LOOP CONTAINING NUCLEOSIDE TRIPHOSPHATE HYDROLASE"/>
    <property type="match status" value="1"/>
</dbReference>
<comment type="caution">
    <text evidence="2">The sequence shown here is derived from an EMBL/GenBank/DDBJ whole genome shotgun (WGS) entry which is preliminary data.</text>
</comment>
<dbReference type="OrthoDB" id="978593at2"/>
<feature type="domain" description="CobQ/CobB/MinD/ParA nucleotide binding" evidence="1">
    <location>
        <begin position="3"/>
        <end position="147"/>
    </location>
</feature>
<accession>A0A4R0N524</accession>
<dbReference type="PANTHER" id="PTHR13696:SF99">
    <property type="entry name" value="COBYRINIC ACID AC-DIAMIDE SYNTHASE"/>
    <property type="match status" value="1"/>
</dbReference>
<dbReference type="EMBL" id="SJSM01000010">
    <property type="protein sequence ID" value="TCC95000.1"/>
    <property type="molecule type" value="Genomic_DNA"/>
</dbReference>
<evidence type="ECO:0000313" key="2">
    <source>
        <dbReference type="EMBL" id="TCC95000.1"/>
    </source>
</evidence>
<keyword evidence="3" id="KW-1185">Reference proteome</keyword>